<feature type="domain" description="LRAT" evidence="1">
    <location>
        <begin position="54"/>
        <end position="164"/>
    </location>
</feature>
<reference evidence="2 3" key="1">
    <citation type="journal article" date="2010" name="Science">
        <title>Genomic analysis of organismal complexity in the multicellular green alga Volvox carteri.</title>
        <authorList>
            <person name="Prochnik S.E."/>
            <person name="Umen J."/>
            <person name="Nedelcu A.M."/>
            <person name="Hallmann A."/>
            <person name="Miller S.M."/>
            <person name="Nishii I."/>
            <person name="Ferris P."/>
            <person name="Kuo A."/>
            <person name="Mitros T."/>
            <person name="Fritz-Laylin L.K."/>
            <person name="Hellsten U."/>
            <person name="Chapman J."/>
            <person name="Simakov O."/>
            <person name="Rensing S.A."/>
            <person name="Terry A."/>
            <person name="Pangilinan J."/>
            <person name="Kapitonov V."/>
            <person name="Jurka J."/>
            <person name="Salamov A."/>
            <person name="Shapiro H."/>
            <person name="Schmutz J."/>
            <person name="Grimwood J."/>
            <person name="Lindquist E."/>
            <person name="Lucas S."/>
            <person name="Grigoriev I.V."/>
            <person name="Schmitt R."/>
            <person name="Kirk D."/>
            <person name="Rokhsar D.S."/>
        </authorList>
    </citation>
    <scope>NUCLEOTIDE SEQUENCE [LARGE SCALE GENOMIC DNA]</scope>
    <source>
        <strain evidence="3">f. Nagariensis / Eve</strain>
    </source>
</reference>
<name>D8UB80_VOLCA</name>
<proteinExistence type="predicted"/>
<dbReference type="RefSeq" id="XP_002955923.1">
    <property type="nucleotide sequence ID" value="XM_002955877.1"/>
</dbReference>
<dbReference type="Proteomes" id="UP000001058">
    <property type="component" value="Unassembled WGS sequence"/>
</dbReference>
<protein>
    <recommendedName>
        <fullName evidence="1">LRAT domain-containing protein</fullName>
    </recommendedName>
</protein>
<sequence length="191" mass="21060">MAHSTQASVESQFRLLQTSLRATEVDLTPRNYKEFGPCRLGTAPAGSHIVVQIVRGEQEDVIWHHGIYLGDYMAAHMHPDGNISIVTIEKFMGMERGAPRGDYVGKAGIVEYAGDNDTLRNKTCIFARWAAADKDGQQIVYNALSSNCEWFATLARTGRGSSEQVDRVVRVVARLLSNVAVAMVEYGKSLK</sequence>
<evidence type="ECO:0000313" key="3">
    <source>
        <dbReference type="Proteomes" id="UP000001058"/>
    </source>
</evidence>
<dbReference type="EMBL" id="GL378376">
    <property type="protein sequence ID" value="EFJ43124.1"/>
    <property type="molecule type" value="Genomic_DNA"/>
</dbReference>
<dbReference type="AlphaFoldDB" id="D8UB80"/>
<evidence type="ECO:0000313" key="2">
    <source>
        <dbReference type="EMBL" id="EFJ43124.1"/>
    </source>
</evidence>
<dbReference type="InParanoid" id="D8UB80"/>
<dbReference type="PROSITE" id="PS51934">
    <property type="entry name" value="LRAT"/>
    <property type="match status" value="1"/>
</dbReference>
<organism evidence="3">
    <name type="scientific">Volvox carteri f. nagariensis</name>
    <dbReference type="NCBI Taxonomy" id="3068"/>
    <lineage>
        <taxon>Eukaryota</taxon>
        <taxon>Viridiplantae</taxon>
        <taxon>Chlorophyta</taxon>
        <taxon>core chlorophytes</taxon>
        <taxon>Chlorophyceae</taxon>
        <taxon>CS clade</taxon>
        <taxon>Chlamydomonadales</taxon>
        <taxon>Volvocaceae</taxon>
        <taxon>Volvox</taxon>
    </lineage>
</organism>
<dbReference type="Gene3D" id="3.90.1720.10">
    <property type="entry name" value="endopeptidase domain like (from Nostoc punctiforme)"/>
    <property type="match status" value="1"/>
</dbReference>
<dbReference type="Pfam" id="PF04970">
    <property type="entry name" value="LRAT"/>
    <property type="match status" value="1"/>
</dbReference>
<keyword evidence="3" id="KW-1185">Reference proteome</keyword>
<gene>
    <name evidence="2" type="ORF">VOLCADRAFT_106990</name>
</gene>
<dbReference type="InterPro" id="IPR007053">
    <property type="entry name" value="LRAT_dom"/>
</dbReference>
<dbReference type="GeneID" id="9614794"/>
<accession>D8UB80</accession>
<evidence type="ECO:0000259" key="1">
    <source>
        <dbReference type="PROSITE" id="PS51934"/>
    </source>
</evidence>
<dbReference type="KEGG" id="vcn:VOLCADRAFT_106990"/>